<comment type="caution">
    <text evidence="2">The sequence shown here is derived from an EMBL/GenBank/DDBJ whole genome shotgun (WGS) entry which is preliminary data.</text>
</comment>
<reference evidence="2 3" key="1">
    <citation type="submission" date="2016-03" db="EMBL/GenBank/DDBJ databases">
        <title>EvidentialGene: Evidence-directed Construction of Genes on Genomes.</title>
        <authorList>
            <person name="Gilbert D.G."/>
            <person name="Choi J.-H."/>
            <person name="Mockaitis K."/>
            <person name="Colbourne J."/>
            <person name="Pfrender M."/>
        </authorList>
    </citation>
    <scope>NUCLEOTIDE SEQUENCE [LARGE SCALE GENOMIC DNA]</scope>
    <source>
        <strain evidence="2 3">Xinb3</strain>
        <tissue evidence="2">Complete organism</tissue>
    </source>
</reference>
<dbReference type="Proteomes" id="UP000076858">
    <property type="component" value="Unassembled WGS sequence"/>
</dbReference>
<gene>
    <name evidence="2" type="ORF">APZ42_029050</name>
</gene>
<keyword evidence="3" id="KW-1185">Reference proteome</keyword>
<evidence type="ECO:0000313" key="3">
    <source>
        <dbReference type="Proteomes" id="UP000076858"/>
    </source>
</evidence>
<dbReference type="EMBL" id="LRGB01002505">
    <property type="protein sequence ID" value="KZS07278.1"/>
    <property type="molecule type" value="Genomic_DNA"/>
</dbReference>
<protein>
    <submittedName>
        <fullName evidence="2">Uncharacterized protein</fullName>
    </submittedName>
</protein>
<evidence type="ECO:0000313" key="2">
    <source>
        <dbReference type="EMBL" id="KZS07278.1"/>
    </source>
</evidence>
<sequence length="191" mass="20904">MLVSLVKGGCGCSQAQNSKTTLASLSVCDSYEAARARKNKKVVQSDIYSAPETQQNMGKGHRKKRPTKQFMNDSSSDDCSVEVYGSTQPELSSVPVDWLKMLLSIAKPSMAANRRVFSDSPKHFVQQKPPSNRLFDVNSPLAGSSSTSANIRVIVHVEQVPVVQEIQLYVPLNSAMAGPSMVTDNYDSYDR</sequence>
<accession>A0A164PZ06</accession>
<dbReference type="AlphaFoldDB" id="A0A164PZ06"/>
<evidence type="ECO:0000256" key="1">
    <source>
        <dbReference type="SAM" id="MobiDB-lite"/>
    </source>
</evidence>
<proteinExistence type="predicted"/>
<feature type="region of interest" description="Disordered" evidence="1">
    <location>
        <begin position="53"/>
        <end position="76"/>
    </location>
</feature>
<name>A0A164PZ06_9CRUS</name>
<organism evidence="2 3">
    <name type="scientific">Daphnia magna</name>
    <dbReference type="NCBI Taxonomy" id="35525"/>
    <lineage>
        <taxon>Eukaryota</taxon>
        <taxon>Metazoa</taxon>
        <taxon>Ecdysozoa</taxon>
        <taxon>Arthropoda</taxon>
        <taxon>Crustacea</taxon>
        <taxon>Branchiopoda</taxon>
        <taxon>Diplostraca</taxon>
        <taxon>Cladocera</taxon>
        <taxon>Anomopoda</taxon>
        <taxon>Daphniidae</taxon>
        <taxon>Daphnia</taxon>
    </lineage>
</organism>